<sequence>MPRRRRAPGQRSVWHQKWRALSGVFLNPNPSLCSFSFQKTNTGQLVKFFNPKKIGTLTGALTTHTPEGAYSGADSAQNVYRYNMTEHMLQQYALDNQRDILAVSKGDTAAEKRVIIDLRNYSTSVQESKARWTIDIIGNKDINKVSILTDNKFEIKFR</sequence>
<organism evidence="1 2">
    <name type="scientific">Raoultella ornithinolytica</name>
    <name type="common">Klebsiella ornithinolytica</name>
    <dbReference type="NCBI Taxonomy" id="54291"/>
    <lineage>
        <taxon>Bacteria</taxon>
        <taxon>Pseudomonadati</taxon>
        <taxon>Pseudomonadota</taxon>
        <taxon>Gammaproteobacteria</taxon>
        <taxon>Enterobacterales</taxon>
        <taxon>Enterobacteriaceae</taxon>
        <taxon>Klebsiella/Raoultella group</taxon>
        <taxon>Raoultella</taxon>
    </lineage>
</organism>
<dbReference type="AlphaFoldDB" id="A0ABD7QPW7"/>
<name>A0ABD7QPW7_RAOOR</name>
<protein>
    <submittedName>
        <fullName evidence="1">Uncharacterized protein</fullName>
    </submittedName>
</protein>
<comment type="caution">
    <text evidence="1">The sequence shown here is derived from an EMBL/GenBank/DDBJ whole genome shotgun (WGS) entry which is preliminary data.</text>
</comment>
<reference evidence="1 2" key="1">
    <citation type="submission" date="2019-03" db="EMBL/GenBank/DDBJ databases">
        <title>Genomic analyses of the natural microbiome of Caenorhabditis elegans.</title>
        <authorList>
            <person name="Samuel B."/>
        </authorList>
    </citation>
    <scope>NUCLEOTIDE SEQUENCE [LARGE SCALE GENOMIC DNA]</scope>
    <source>
        <strain evidence="1 2">JUb54</strain>
    </source>
</reference>
<evidence type="ECO:0000313" key="2">
    <source>
        <dbReference type="Proteomes" id="UP000295263"/>
    </source>
</evidence>
<dbReference type="Proteomes" id="UP000295263">
    <property type="component" value="Unassembled WGS sequence"/>
</dbReference>
<gene>
    <name evidence="1" type="ORF">EC841_101663</name>
</gene>
<accession>A0ABD7QPW7</accession>
<dbReference type="EMBL" id="SLYQ01000001">
    <property type="protein sequence ID" value="TCQ76850.1"/>
    <property type="molecule type" value="Genomic_DNA"/>
</dbReference>
<evidence type="ECO:0000313" key="1">
    <source>
        <dbReference type="EMBL" id="TCQ76850.1"/>
    </source>
</evidence>
<proteinExistence type="predicted"/>
<dbReference type="RefSeq" id="WP_243657256.1">
    <property type="nucleotide sequence ID" value="NZ_SLYQ01000001.1"/>
</dbReference>